<protein>
    <submittedName>
        <fullName evidence="1">Uncharacterized protein</fullName>
    </submittedName>
</protein>
<evidence type="ECO:0000313" key="2">
    <source>
        <dbReference type="Proteomes" id="UP000190648"/>
    </source>
</evidence>
<organism evidence="1 2">
    <name type="scientific">Patagioenas fasciata monilis</name>
    <dbReference type="NCBI Taxonomy" id="372326"/>
    <lineage>
        <taxon>Eukaryota</taxon>
        <taxon>Metazoa</taxon>
        <taxon>Chordata</taxon>
        <taxon>Craniata</taxon>
        <taxon>Vertebrata</taxon>
        <taxon>Euteleostomi</taxon>
        <taxon>Archelosauria</taxon>
        <taxon>Archosauria</taxon>
        <taxon>Dinosauria</taxon>
        <taxon>Saurischia</taxon>
        <taxon>Theropoda</taxon>
        <taxon>Coelurosauria</taxon>
        <taxon>Aves</taxon>
        <taxon>Neognathae</taxon>
        <taxon>Neoaves</taxon>
        <taxon>Columbimorphae</taxon>
        <taxon>Columbiformes</taxon>
        <taxon>Columbidae</taxon>
        <taxon>Patagioenas</taxon>
    </lineage>
</organism>
<name>A0A1V4JVK1_PATFA</name>
<dbReference type="EMBL" id="LSYS01006159">
    <property type="protein sequence ID" value="OPJ75707.1"/>
    <property type="molecule type" value="Genomic_DNA"/>
</dbReference>
<proteinExistence type="predicted"/>
<dbReference type="Proteomes" id="UP000190648">
    <property type="component" value="Unassembled WGS sequence"/>
</dbReference>
<reference evidence="1 2" key="1">
    <citation type="submission" date="2016-02" db="EMBL/GenBank/DDBJ databases">
        <title>Band-tailed pigeon sequencing and assembly.</title>
        <authorList>
            <person name="Soares A.E."/>
            <person name="Novak B.J."/>
            <person name="Rice E.S."/>
            <person name="O'Connell B."/>
            <person name="Chang D."/>
            <person name="Weber S."/>
            <person name="Shapiro B."/>
        </authorList>
    </citation>
    <scope>NUCLEOTIDE SEQUENCE [LARGE SCALE GENOMIC DNA]</scope>
    <source>
        <strain evidence="1">BTP2013</strain>
        <tissue evidence="1">Blood</tissue>
    </source>
</reference>
<comment type="caution">
    <text evidence="1">The sequence shown here is derived from an EMBL/GenBank/DDBJ whole genome shotgun (WGS) entry which is preliminary data.</text>
</comment>
<evidence type="ECO:0000313" key="1">
    <source>
        <dbReference type="EMBL" id="OPJ75707.1"/>
    </source>
</evidence>
<gene>
    <name evidence="1" type="ORF">AV530_011896</name>
</gene>
<keyword evidence="2" id="KW-1185">Reference proteome</keyword>
<accession>A0A1V4JVK1</accession>
<sequence>MSNVLVQRCYTDPPIYSVGLCTAFPGCENYFILSAKCKVSLLRLQSLASRRKIPSEEVERQVGKYKDAKRSEDAERYCGEELSLLRYRQD</sequence>
<dbReference type="AlphaFoldDB" id="A0A1V4JVK1"/>